<name>A0AA35QWT4_GEOBA</name>
<sequence length="223" mass="25327">MWSEEKKILCHEAILEVGEGLRCMREAEVEQERQKAIRSTEEVVRREETQRRDRELEEARQQWKRERQQLFVEAHQSQLRAVAKHAASLEKELRREFADRTRKMVAEHEAALEAAVKSAWEEAGRAREAAVEEARLEEKGRAKADAERVMEEVAEERRAGKRRAELEKARELEIGSRGEGVRGEMLQTAGTVRGRSGGHSRGPGGAGEDDGAQDRLGGEVHQT</sequence>
<gene>
    <name evidence="3" type="ORF">GBAR_LOCUS1643</name>
</gene>
<proteinExistence type="predicted"/>
<dbReference type="Proteomes" id="UP001174909">
    <property type="component" value="Unassembled WGS sequence"/>
</dbReference>
<comment type="caution">
    <text evidence="3">The sequence shown here is derived from an EMBL/GenBank/DDBJ whole genome shotgun (WGS) entry which is preliminary data.</text>
</comment>
<evidence type="ECO:0000313" key="4">
    <source>
        <dbReference type="Proteomes" id="UP001174909"/>
    </source>
</evidence>
<feature type="compositionally biased region" description="Basic and acidic residues" evidence="2">
    <location>
        <begin position="212"/>
        <end position="223"/>
    </location>
</feature>
<accession>A0AA35QWT4</accession>
<feature type="coiled-coil region" evidence="1">
    <location>
        <begin position="136"/>
        <end position="163"/>
    </location>
</feature>
<organism evidence="3 4">
    <name type="scientific">Geodia barretti</name>
    <name type="common">Barrett's horny sponge</name>
    <dbReference type="NCBI Taxonomy" id="519541"/>
    <lineage>
        <taxon>Eukaryota</taxon>
        <taxon>Metazoa</taxon>
        <taxon>Porifera</taxon>
        <taxon>Demospongiae</taxon>
        <taxon>Heteroscleromorpha</taxon>
        <taxon>Tetractinellida</taxon>
        <taxon>Astrophorina</taxon>
        <taxon>Geodiidae</taxon>
        <taxon>Geodia</taxon>
    </lineage>
</organism>
<feature type="non-terminal residue" evidence="3">
    <location>
        <position position="223"/>
    </location>
</feature>
<dbReference type="AlphaFoldDB" id="A0AA35QWT4"/>
<keyword evidence="4" id="KW-1185">Reference proteome</keyword>
<feature type="region of interest" description="Disordered" evidence="2">
    <location>
        <begin position="38"/>
        <end position="59"/>
    </location>
</feature>
<evidence type="ECO:0000256" key="2">
    <source>
        <dbReference type="SAM" id="MobiDB-lite"/>
    </source>
</evidence>
<protein>
    <submittedName>
        <fullName evidence="3">Uncharacterized protein</fullName>
    </submittedName>
</protein>
<reference evidence="3" key="1">
    <citation type="submission" date="2023-03" db="EMBL/GenBank/DDBJ databases">
        <authorList>
            <person name="Steffen K."/>
            <person name="Cardenas P."/>
        </authorList>
    </citation>
    <scope>NUCLEOTIDE SEQUENCE</scope>
</reference>
<feature type="region of interest" description="Disordered" evidence="2">
    <location>
        <begin position="175"/>
        <end position="223"/>
    </location>
</feature>
<evidence type="ECO:0000256" key="1">
    <source>
        <dbReference type="SAM" id="Coils"/>
    </source>
</evidence>
<feature type="compositionally biased region" description="Gly residues" evidence="2">
    <location>
        <begin position="195"/>
        <end position="206"/>
    </location>
</feature>
<keyword evidence="1" id="KW-0175">Coiled coil</keyword>
<evidence type="ECO:0000313" key="3">
    <source>
        <dbReference type="EMBL" id="CAI7995172.1"/>
    </source>
</evidence>
<dbReference type="EMBL" id="CASHTH010000239">
    <property type="protein sequence ID" value="CAI7995172.1"/>
    <property type="molecule type" value="Genomic_DNA"/>
</dbReference>